<protein>
    <submittedName>
        <fullName evidence="4">GNAT family N-acetyltransferase</fullName>
    </submittedName>
</protein>
<accession>A0ABX1GA09</accession>
<keyword evidence="1" id="KW-0808">Transferase</keyword>
<proteinExistence type="predicted"/>
<dbReference type="Proteomes" id="UP000746595">
    <property type="component" value="Unassembled WGS sequence"/>
</dbReference>
<sequence>MIIDSAEVRAARIEDAAELYGMANIFTPGLEMSVGEFEVHFRSLLKDATWFVAVAEDTGCLTGYVAVQDYGRGLRGSFTVGRIHDLFVDPNARRSGIGRSLVKFAFAWANARPSPMILDWQATPESVRFYESLGFEADFVGDFPEYPGFTLDLRSAGI</sequence>
<dbReference type="PROSITE" id="PS51186">
    <property type="entry name" value="GNAT"/>
    <property type="match status" value="1"/>
</dbReference>
<dbReference type="CDD" id="cd04301">
    <property type="entry name" value="NAT_SF"/>
    <property type="match status" value="1"/>
</dbReference>
<comment type="caution">
    <text evidence="4">The sequence shown here is derived from an EMBL/GenBank/DDBJ whole genome shotgun (WGS) entry which is preliminary data.</text>
</comment>
<evidence type="ECO:0000313" key="4">
    <source>
        <dbReference type="EMBL" id="NKG22883.1"/>
    </source>
</evidence>
<organism evidence="4 5">
    <name type="scientific">Paeniglutamicibacter terrestris</name>
    <dbReference type="NCBI Taxonomy" id="2723403"/>
    <lineage>
        <taxon>Bacteria</taxon>
        <taxon>Bacillati</taxon>
        <taxon>Actinomycetota</taxon>
        <taxon>Actinomycetes</taxon>
        <taxon>Micrococcales</taxon>
        <taxon>Micrococcaceae</taxon>
        <taxon>Paeniglutamicibacter</taxon>
    </lineage>
</organism>
<evidence type="ECO:0000313" key="5">
    <source>
        <dbReference type="Proteomes" id="UP000746595"/>
    </source>
</evidence>
<reference evidence="4 5" key="1">
    <citation type="submission" date="2020-04" db="EMBL/GenBank/DDBJ databases">
        <title>Paeniglutamicibacter sp. ANT13_2, a novel actinomycete isolated from sediment in Antarctica.</title>
        <authorList>
            <person name="Sakdapetsiri C."/>
            <person name="Pinyakong O."/>
        </authorList>
    </citation>
    <scope>NUCLEOTIDE SEQUENCE [LARGE SCALE GENOMIC DNA]</scope>
    <source>
        <strain evidence="4 5">ANT13_2</strain>
    </source>
</reference>
<dbReference type="PANTHER" id="PTHR43877">
    <property type="entry name" value="AMINOALKYLPHOSPHONATE N-ACETYLTRANSFERASE-RELATED-RELATED"/>
    <property type="match status" value="1"/>
</dbReference>
<keyword evidence="5" id="KW-1185">Reference proteome</keyword>
<name>A0ABX1GA09_9MICC</name>
<evidence type="ECO:0000256" key="2">
    <source>
        <dbReference type="ARBA" id="ARBA00023315"/>
    </source>
</evidence>
<evidence type="ECO:0000256" key="1">
    <source>
        <dbReference type="ARBA" id="ARBA00022679"/>
    </source>
</evidence>
<evidence type="ECO:0000259" key="3">
    <source>
        <dbReference type="PROSITE" id="PS51186"/>
    </source>
</evidence>
<gene>
    <name evidence="4" type="ORF">HED64_19530</name>
</gene>
<dbReference type="PANTHER" id="PTHR43877:SF1">
    <property type="entry name" value="ACETYLTRANSFERASE"/>
    <property type="match status" value="1"/>
</dbReference>
<dbReference type="Pfam" id="PF13508">
    <property type="entry name" value="Acetyltransf_7"/>
    <property type="match status" value="1"/>
</dbReference>
<dbReference type="InterPro" id="IPR000182">
    <property type="entry name" value="GNAT_dom"/>
</dbReference>
<dbReference type="RefSeq" id="WP_168153613.1">
    <property type="nucleotide sequence ID" value="NZ_JAAWVT010000018.1"/>
</dbReference>
<dbReference type="InterPro" id="IPR016181">
    <property type="entry name" value="Acyl_CoA_acyltransferase"/>
</dbReference>
<dbReference type="Gene3D" id="3.40.630.30">
    <property type="match status" value="1"/>
</dbReference>
<keyword evidence="2" id="KW-0012">Acyltransferase</keyword>
<dbReference type="SUPFAM" id="SSF55729">
    <property type="entry name" value="Acyl-CoA N-acyltransferases (Nat)"/>
    <property type="match status" value="1"/>
</dbReference>
<dbReference type="InterPro" id="IPR050832">
    <property type="entry name" value="Bact_Acetyltransf"/>
</dbReference>
<feature type="domain" description="N-acetyltransferase" evidence="3">
    <location>
        <begin position="6"/>
        <end position="152"/>
    </location>
</feature>
<dbReference type="EMBL" id="JAAWVT010000018">
    <property type="protein sequence ID" value="NKG22883.1"/>
    <property type="molecule type" value="Genomic_DNA"/>
</dbReference>